<comment type="caution">
    <text evidence="1">The sequence shown here is derived from an EMBL/GenBank/DDBJ whole genome shotgun (WGS) entry which is preliminary data.</text>
</comment>
<accession>A0A645DEM9</accession>
<evidence type="ECO:0000313" key="1">
    <source>
        <dbReference type="EMBL" id="MPM87303.1"/>
    </source>
</evidence>
<protein>
    <submittedName>
        <fullName evidence="1">Uncharacterized protein</fullName>
    </submittedName>
</protein>
<dbReference type="EMBL" id="VSSQ01035153">
    <property type="protein sequence ID" value="MPM87303.1"/>
    <property type="molecule type" value="Genomic_DNA"/>
</dbReference>
<gene>
    <name evidence="1" type="ORF">SDC9_134399</name>
</gene>
<proteinExistence type="predicted"/>
<sequence>MFHIDLRPAIDRILHQNIDIVFYVVERINATAEQMVGYAEDVTLPALHLYKIFNRKPRVGHICVRVQVV</sequence>
<dbReference type="AlphaFoldDB" id="A0A645DEM9"/>
<organism evidence="1">
    <name type="scientific">bioreactor metagenome</name>
    <dbReference type="NCBI Taxonomy" id="1076179"/>
    <lineage>
        <taxon>unclassified sequences</taxon>
        <taxon>metagenomes</taxon>
        <taxon>ecological metagenomes</taxon>
    </lineage>
</organism>
<reference evidence="1" key="1">
    <citation type="submission" date="2019-08" db="EMBL/GenBank/DDBJ databases">
        <authorList>
            <person name="Kucharzyk K."/>
            <person name="Murdoch R.W."/>
            <person name="Higgins S."/>
            <person name="Loffler F."/>
        </authorList>
    </citation>
    <scope>NUCLEOTIDE SEQUENCE</scope>
</reference>
<name>A0A645DEM9_9ZZZZ</name>